<dbReference type="GO" id="GO:0005739">
    <property type="term" value="C:mitochondrion"/>
    <property type="evidence" value="ECO:0007669"/>
    <property type="project" value="TreeGrafter"/>
</dbReference>
<evidence type="ECO:0000259" key="3">
    <source>
        <dbReference type="Pfam" id="PF01571"/>
    </source>
</evidence>
<reference evidence="6 7" key="1">
    <citation type="submission" date="2015-01" db="EMBL/GenBank/DDBJ databases">
        <title>The Genome Sequence of Capronia semiimmersa CBS27337.</title>
        <authorList>
            <consortium name="The Broad Institute Genomics Platform"/>
            <person name="Cuomo C."/>
            <person name="de Hoog S."/>
            <person name="Gorbushina A."/>
            <person name="Stielow B."/>
            <person name="Teixiera M."/>
            <person name="Abouelleil A."/>
            <person name="Chapman S.B."/>
            <person name="Priest M."/>
            <person name="Young S.K."/>
            <person name="Wortman J."/>
            <person name="Nusbaum C."/>
            <person name="Birren B."/>
        </authorList>
    </citation>
    <scope>NUCLEOTIDE SEQUENCE [LARGE SCALE GENOMIC DNA]</scope>
    <source>
        <strain evidence="6 7">CBS 27337</strain>
    </source>
</reference>
<dbReference type="Pfam" id="PF08669">
    <property type="entry name" value="GCV_T_C"/>
    <property type="match status" value="1"/>
</dbReference>
<evidence type="ECO:0000259" key="4">
    <source>
        <dbReference type="Pfam" id="PF08669"/>
    </source>
</evidence>
<dbReference type="PANTHER" id="PTHR43757">
    <property type="entry name" value="AMINOMETHYLTRANSFERASE"/>
    <property type="match status" value="1"/>
</dbReference>
<keyword evidence="7" id="KW-1185">Reference proteome</keyword>
<protein>
    <submittedName>
        <fullName evidence="6">Uncharacterized protein</fullName>
    </submittedName>
</protein>
<feature type="domain" description="Aminomethyltransferase C-terminal" evidence="4">
    <location>
        <begin position="747"/>
        <end position="825"/>
    </location>
</feature>
<feature type="domain" description="GCVT N-terminal" evidence="3">
    <location>
        <begin position="439"/>
        <end position="726"/>
    </location>
</feature>
<comment type="similarity">
    <text evidence="1">Belongs to the GcvT family.</text>
</comment>
<sequence length="833" mass="90857">MGSIAPAAQPRVVIIGAGIVGTNLADELVSRGWTDITVIDQGPLDLPGGSTSHAPGLVFQTNPSKTMTLFAKYTVEKLLSLESEGQSCFNQVGGLEVATTPARLEELKRKHGYASSWGVEARLITADECLEIYPHLNKDMVLGGLHIPSDGLALAARAVQLLISRTREAGVRYLGSTPVTGIERSKGQVTGVTTPNGSIPADIIVSCAGFWGVEVGAMIGLPIPLLPLAHQYAKTSAVPALAGKNPQPNGAGLPILRHQDQDLYYREHGDRYGIGYYGHKPMPVVAASLGLTPEHVDEKNMPSRLDFTPEDFEPAWKESQSLLPILKDVEVADGFNGIFSFTPDGGSLVGQAPHLDGFYVAEAVWVTHSAGVARAVAEILTEGRSRIDLADCELSRFEEVQLTPQYINETSQQNFVEVYDILHPLQPKESPRNLRVSPFHARQRELGAYFLEGGAWERPYWFEANEKLIKDLPEEWKPMERDAWSARYYSPIAAAEAWKTRTAVAMYDMTPLRRLEVSGPGAAELLQKLCTGNVTLKPGAVTYTLFLNEFGGVRSDLTVARIEDELFQVGVNGPVDTAYVSRAARLQSRETPEKWVHVSDITGGTCCIGLWGPLARDVISVVSSDDWSNKGLRYFRCKKANIAGIPVRIMRLSYVGELGWEIYTSADRGQALWDALWKAGQPHGVIAAGRSAFNALRLEKGYRSWGTDMTTEHDPYESGLGFAVKPGKEGYVGSVALKGRSVETVTKRLRCLTVNDGKSMVLGKEPVFHNGKPAGYVTSAAFGYTIRKPIAYAWLPSAVGEGESVEIEYFGKRIAATVTPEPLFDPDMSRLRG</sequence>
<organism evidence="6 7">
    <name type="scientific">Phialophora macrospora</name>
    <dbReference type="NCBI Taxonomy" id="1851006"/>
    <lineage>
        <taxon>Eukaryota</taxon>
        <taxon>Fungi</taxon>
        <taxon>Dikarya</taxon>
        <taxon>Ascomycota</taxon>
        <taxon>Pezizomycotina</taxon>
        <taxon>Eurotiomycetes</taxon>
        <taxon>Chaetothyriomycetidae</taxon>
        <taxon>Chaetothyriales</taxon>
        <taxon>Herpotrichiellaceae</taxon>
        <taxon>Phialophora</taxon>
    </lineage>
</organism>
<dbReference type="STRING" id="5601.A0A0D2GIV8"/>
<dbReference type="Gene3D" id="2.40.30.110">
    <property type="entry name" value="Aminomethyltransferase beta-barrel domains"/>
    <property type="match status" value="1"/>
</dbReference>
<dbReference type="InterPro" id="IPR027266">
    <property type="entry name" value="TrmE/GcvT-like"/>
</dbReference>
<dbReference type="PANTHER" id="PTHR43757:SF11">
    <property type="entry name" value="SARCOSINE DEHYDROGENASE"/>
    <property type="match status" value="1"/>
</dbReference>
<dbReference type="InterPro" id="IPR029043">
    <property type="entry name" value="GcvT/YgfZ_C"/>
</dbReference>
<feature type="domain" description="FAD dependent oxidoreductase central" evidence="5">
    <location>
        <begin position="382"/>
        <end position="437"/>
    </location>
</feature>
<evidence type="ECO:0000313" key="6">
    <source>
        <dbReference type="EMBL" id="KIW72294.1"/>
    </source>
</evidence>
<proteinExistence type="inferred from homology"/>
<dbReference type="InterPro" id="IPR013977">
    <property type="entry name" value="GcvT_C"/>
</dbReference>
<evidence type="ECO:0000259" key="5">
    <source>
        <dbReference type="Pfam" id="PF16350"/>
    </source>
</evidence>
<dbReference type="EMBL" id="KN846956">
    <property type="protein sequence ID" value="KIW72294.1"/>
    <property type="molecule type" value="Genomic_DNA"/>
</dbReference>
<dbReference type="Gene3D" id="3.30.9.10">
    <property type="entry name" value="D-Amino Acid Oxidase, subunit A, domain 2"/>
    <property type="match status" value="1"/>
</dbReference>
<dbReference type="InterPro" id="IPR006076">
    <property type="entry name" value="FAD-dep_OxRdtase"/>
</dbReference>
<evidence type="ECO:0000259" key="2">
    <source>
        <dbReference type="Pfam" id="PF01266"/>
    </source>
</evidence>
<dbReference type="Gene3D" id="3.50.50.60">
    <property type="entry name" value="FAD/NAD(P)-binding domain"/>
    <property type="match status" value="1"/>
</dbReference>
<dbReference type="InterPro" id="IPR006222">
    <property type="entry name" value="GCVT_N"/>
</dbReference>
<evidence type="ECO:0000256" key="1">
    <source>
        <dbReference type="ARBA" id="ARBA00008609"/>
    </source>
</evidence>
<accession>A0A0D2GIV8</accession>
<dbReference type="Proteomes" id="UP000054266">
    <property type="component" value="Unassembled WGS sequence"/>
</dbReference>
<dbReference type="SUPFAM" id="SSF51905">
    <property type="entry name" value="FAD/NAD(P)-binding domain"/>
    <property type="match status" value="1"/>
</dbReference>
<name>A0A0D2GIV8_9EURO</name>
<dbReference type="HOGENOM" id="CLU_007884_11_2_1"/>
<dbReference type="SUPFAM" id="SSF101790">
    <property type="entry name" value="Aminomethyltransferase beta-barrel domain"/>
    <property type="match status" value="1"/>
</dbReference>
<dbReference type="Gene3D" id="3.30.1360.120">
    <property type="entry name" value="Probable tRNA modification gtpase trme, domain 1"/>
    <property type="match status" value="1"/>
</dbReference>
<dbReference type="Pfam" id="PF01266">
    <property type="entry name" value="DAO"/>
    <property type="match status" value="1"/>
</dbReference>
<dbReference type="SUPFAM" id="SSF103025">
    <property type="entry name" value="Folate-binding domain"/>
    <property type="match status" value="1"/>
</dbReference>
<feature type="domain" description="FAD dependent oxidoreductase" evidence="2">
    <location>
        <begin position="11"/>
        <end position="378"/>
    </location>
</feature>
<dbReference type="Pfam" id="PF16350">
    <property type="entry name" value="FAO_M"/>
    <property type="match status" value="1"/>
</dbReference>
<gene>
    <name evidence="6" type="ORF">PV04_00499</name>
</gene>
<dbReference type="InterPro" id="IPR036188">
    <property type="entry name" value="FAD/NAD-bd_sf"/>
</dbReference>
<dbReference type="AlphaFoldDB" id="A0A0D2GIV8"/>
<dbReference type="InterPro" id="IPR032503">
    <property type="entry name" value="FAO_M"/>
</dbReference>
<evidence type="ECO:0000313" key="7">
    <source>
        <dbReference type="Proteomes" id="UP000054266"/>
    </source>
</evidence>
<dbReference type="InterPro" id="IPR028896">
    <property type="entry name" value="GcvT/YgfZ/DmdA"/>
</dbReference>
<dbReference type="Gene3D" id="3.30.70.1400">
    <property type="entry name" value="Aminomethyltransferase beta-barrel domains"/>
    <property type="match status" value="1"/>
</dbReference>
<dbReference type="Pfam" id="PF01571">
    <property type="entry name" value="GCV_T"/>
    <property type="match status" value="1"/>
</dbReference>
<dbReference type="SUPFAM" id="SSF54373">
    <property type="entry name" value="FAD-linked reductases, C-terminal domain"/>
    <property type="match status" value="1"/>
</dbReference>